<dbReference type="EMBL" id="MU273683">
    <property type="protein sequence ID" value="KAI0029334.1"/>
    <property type="molecule type" value="Genomic_DNA"/>
</dbReference>
<accession>A0ACB8QC27</accession>
<evidence type="ECO:0000313" key="1">
    <source>
        <dbReference type="EMBL" id="KAI0029334.1"/>
    </source>
</evidence>
<gene>
    <name evidence="1" type="ORF">K488DRAFT_34101</name>
</gene>
<dbReference type="Proteomes" id="UP000814128">
    <property type="component" value="Unassembled WGS sequence"/>
</dbReference>
<reference evidence="1" key="1">
    <citation type="submission" date="2021-02" db="EMBL/GenBank/DDBJ databases">
        <authorList>
            <consortium name="DOE Joint Genome Institute"/>
            <person name="Ahrendt S."/>
            <person name="Looney B.P."/>
            <person name="Miyauchi S."/>
            <person name="Morin E."/>
            <person name="Drula E."/>
            <person name="Courty P.E."/>
            <person name="Chicoki N."/>
            <person name="Fauchery L."/>
            <person name="Kohler A."/>
            <person name="Kuo A."/>
            <person name="Labutti K."/>
            <person name="Pangilinan J."/>
            <person name="Lipzen A."/>
            <person name="Riley R."/>
            <person name="Andreopoulos W."/>
            <person name="He G."/>
            <person name="Johnson J."/>
            <person name="Barry K.W."/>
            <person name="Grigoriev I.V."/>
            <person name="Nagy L."/>
            <person name="Hibbett D."/>
            <person name="Henrissat B."/>
            <person name="Matheny P.B."/>
            <person name="Labbe J."/>
            <person name="Martin F."/>
        </authorList>
    </citation>
    <scope>NUCLEOTIDE SEQUENCE</scope>
    <source>
        <strain evidence="1">EC-137</strain>
    </source>
</reference>
<evidence type="ECO:0000313" key="2">
    <source>
        <dbReference type="Proteomes" id="UP000814128"/>
    </source>
</evidence>
<keyword evidence="2" id="KW-1185">Reference proteome</keyword>
<sequence>MDRVPVEVWEHIFSLACTDDGETGRSLSSVSHYVQSASARYKHQSIRIKNPAHVRAFVKLLEWSPQEMRRVRTLALS</sequence>
<protein>
    <submittedName>
        <fullName evidence="1">Uncharacterized protein</fullName>
    </submittedName>
</protein>
<name>A0ACB8QC27_9AGAM</name>
<reference evidence="1" key="2">
    <citation type="journal article" date="2022" name="New Phytol.">
        <title>Evolutionary transition to the ectomycorrhizal habit in the genomes of a hyperdiverse lineage of mushroom-forming fungi.</title>
        <authorList>
            <person name="Looney B."/>
            <person name="Miyauchi S."/>
            <person name="Morin E."/>
            <person name="Drula E."/>
            <person name="Courty P.E."/>
            <person name="Kohler A."/>
            <person name="Kuo A."/>
            <person name="LaButti K."/>
            <person name="Pangilinan J."/>
            <person name="Lipzen A."/>
            <person name="Riley R."/>
            <person name="Andreopoulos W."/>
            <person name="He G."/>
            <person name="Johnson J."/>
            <person name="Nolan M."/>
            <person name="Tritt A."/>
            <person name="Barry K.W."/>
            <person name="Grigoriev I.V."/>
            <person name="Nagy L.G."/>
            <person name="Hibbett D."/>
            <person name="Henrissat B."/>
            <person name="Matheny P.B."/>
            <person name="Labbe J."/>
            <person name="Martin F.M."/>
        </authorList>
    </citation>
    <scope>NUCLEOTIDE SEQUENCE</scope>
    <source>
        <strain evidence="1">EC-137</strain>
    </source>
</reference>
<feature type="non-terminal residue" evidence="1">
    <location>
        <position position="77"/>
    </location>
</feature>
<organism evidence="1 2">
    <name type="scientific">Vararia minispora EC-137</name>
    <dbReference type="NCBI Taxonomy" id="1314806"/>
    <lineage>
        <taxon>Eukaryota</taxon>
        <taxon>Fungi</taxon>
        <taxon>Dikarya</taxon>
        <taxon>Basidiomycota</taxon>
        <taxon>Agaricomycotina</taxon>
        <taxon>Agaricomycetes</taxon>
        <taxon>Russulales</taxon>
        <taxon>Lachnocladiaceae</taxon>
        <taxon>Vararia</taxon>
    </lineage>
</organism>
<proteinExistence type="predicted"/>
<comment type="caution">
    <text evidence="1">The sequence shown here is derived from an EMBL/GenBank/DDBJ whole genome shotgun (WGS) entry which is preliminary data.</text>
</comment>